<keyword evidence="4" id="KW-1185">Reference proteome</keyword>
<accession>A0A0A6UGC4</accession>
<proteinExistence type="predicted"/>
<evidence type="ECO:0000256" key="1">
    <source>
        <dbReference type="ARBA" id="ARBA00004370"/>
    </source>
</evidence>
<sequence>MRVIVFGATGMVGQGVLRECLIAPDVTGVLVVTRTPTGVRHPRLREVTLADFADLTPIEGELTGYDACFYCLGVSSVGMDEAAYTRVSYDYPMAAAHALARIDPEMTFVYVSGEGTDADSRLMWSRVKARTEREVMELFRNGFAFRPGFIQPMHGVRSKTGWYNAVYTAIAPLVPVLRRIAPRYVTTTDAVGRAMLRAARGGFESRVVTTADMR</sequence>
<reference evidence="3 4" key="1">
    <citation type="submission" date="2014-10" db="EMBL/GenBank/DDBJ databases">
        <title>Draft genome sequence of Actinoplanes utahensis NRRL 12052.</title>
        <authorList>
            <person name="Velasco-Bucheli B."/>
            <person name="del Cerro C."/>
            <person name="Hormigo D."/>
            <person name="Garcia J.L."/>
            <person name="Acebal C."/>
            <person name="Arroyo M."/>
            <person name="de la Mata I."/>
        </authorList>
    </citation>
    <scope>NUCLEOTIDE SEQUENCE [LARGE SCALE GENOMIC DNA]</scope>
    <source>
        <strain evidence="3 4">NRRL 12052</strain>
    </source>
</reference>
<protein>
    <submittedName>
        <fullName evidence="3">Epimerase</fullName>
    </submittedName>
</protein>
<feature type="domain" description="NAD-dependent epimerase/dehydratase" evidence="2">
    <location>
        <begin position="3"/>
        <end position="112"/>
    </location>
</feature>
<gene>
    <name evidence="3" type="ORF">MB27_28235</name>
</gene>
<dbReference type="Pfam" id="PF01370">
    <property type="entry name" value="Epimerase"/>
    <property type="match status" value="1"/>
</dbReference>
<dbReference type="Proteomes" id="UP000054537">
    <property type="component" value="Unassembled WGS sequence"/>
</dbReference>
<dbReference type="eggNOG" id="COG0702">
    <property type="taxonomic scope" value="Bacteria"/>
</dbReference>
<name>A0A0A6UGC4_ACTUT</name>
<comment type="subcellular location">
    <subcellularLocation>
        <location evidence="1">Membrane</location>
    </subcellularLocation>
</comment>
<comment type="caution">
    <text evidence="3">The sequence shown here is derived from an EMBL/GenBank/DDBJ whole genome shotgun (WGS) entry which is preliminary data.</text>
</comment>
<evidence type="ECO:0000259" key="2">
    <source>
        <dbReference type="Pfam" id="PF01370"/>
    </source>
</evidence>
<organism evidence="3 4">
    <name type="scientific">Actinoplanes utahensis</name>
    <dbReference type="NCBI Taxonomy" id="1869"/>
    <lineage>
        <taxon>Bacteria</taxon>
        <taxon>Bacillati</taxon>
        <taxon>Actinomycetota</taxon>
        <taxon>Actinomycetes</taxon>
        <taxon>Micromonosporales</taxon>
        <taxon>Micromonosporaceae</taxon>
        <taxon>Actinoplanes</taxon>
    </lineage>
</organism>
<dbReference type="Gene3D" id="3.40.50.720">
    <property type="entry name" value="NAD(P)-binding Rossmann-like Domain"/>
    <property type="match status" value="1"/>
</dbReference>
<dbReference type="EMBL" id="JRTT01000042">
    <property type="protein sequence ID" value="KHD74511.1"/>
    <property type="molecule type" value="Genomic_DNA"/>
</dbReference>
<dbReference type="STRING" id="1869.MB27_28235"/>
<dbReference type="SUPFAM" id="SSF51735">
    <property type="entry name" value="NAD(P)-binding Rossmann-fold domains"/>
    <property type="match status" value="1"/>
</dbReference>
<evidence type="ECO:0000313" key="3">
    <source>
        <dbReference type="EMBL" id="KHD74511.1"/>
    </source>
</evidence>
<dbReference type="InterPro" id="IPR036291">
    <property type="entry name" value="NAD(P)-bd_dom_sf"/>
</dbReference>
<dbReference type="AlphaFoldDB" id="A0A0A6UGC4"/>
<dbReference type="PANTHER" id="PTHR14097">
    <property type="entry name" value="OXIDOREDUCTASE HTATIP2"/>
    <property type="match status" value="1"/>
</dbReference>
<evidence type="ECO:0000313" key="4">
    <source>
        <dbReference type="Proteomes" id="UP000054537"/>
    </source>
</evidence>
<dbReference type="GO" id="GO:0016020">
    <property type="term" value="C:membrane"/>
    <property type="evidence" value="ECO:0007669"/>
    <property type="project" value="UniProtKB-SubCell"/>
</dbReference>
<dbReference type="PANTHER" id="PTHR14097:SF8">
    <property type="entry name" value="NAD(P)-BINDING DOMAIN-CONTAINING PROTEIN"/>
    <property type="match status" value="1"/>
</dbReference>
<dbReference type="InterPro" id="IPR001509">
    <property type="entry name" value="Epimerase_deHydtase"/>
</dbReference>